<accession>B8CXE0</accession>
<evidence type="ECO:0000256" key="5">
    <source>
        <dbReference type="ARBA" id="ARBA00023136"/>
    </source>
</evidence>
<sequence>MMIILEGILLVFLVVTATITVCFRNILNSVLAFSIFSIVLSILYLVYQAPDVSLAEAVIGAGINTAIFITAISQVRRDND</sequence>
<evidence type="ECO:0000256" key="1">
    <source>
        <dbReference type="ARBA" id="ARBA00004651"/>
    </source>
</evidence>
<evidence type="ECO:0000256" key="2">
    <source>
        <dbReference type="ARBA" id="ARBA00022475"/>
    </source>
</evidence>
<organism evidence="8 9">
    <name type="scientific">Halothermothrix orenii (strain H 168 / OCM 544 / DSM 9562)</name>
    <dbReference type="NCBI Taxonomy" id="373903"/>
    <lineage>
        <taxon>Bacteria</taxon>
        <taxon>Bacillati</taxon>
        <taxon>Bacillota</taxon>
        <taxon>Clostridia</taxon>
        <taxon>Halanaerobiales</taxon>
        <taxon>Halothermotrichaceae</taxon>
        <taxon>Halothermothrix</taxon>
    </lineage>
</organism>
<dbReference type="InterPro" id="IPR025383">
    <property type="entry name" value="MrpA_C/MbhD"/>
</dbReference>
<dbReference type="Pfam" id="PF13244">
    <property type="entry name" value="MbhD"/>
    <property type="match status" value="1"/>
</dbReference>
<keyword evidence="2" id="KW-1003">Cell membrane</keyword>
<dbReference type="KEGG" id="hor:Hore_12090"/>
<evidence type="ECO:0000256" key="6">
    <source>
        <dbReference type="SAM" id="Phobius"/>
    </source>
</evidence>
<protein>
    <submittedName>
        <fullName evidence="8">Putative multicomponent Na+:H+ antiporter subunit B</fullName>
    </submittedName>
</protein>
<dbReference type="eggNOG" id="COG1563">
    <property type="taxonomic scope" value="Bacteria"/>
</dbReference>
<dbReference type="HOGENOM" id="CLU_173139_2_0_9"/>
<dbReference type="GO" id="GO:0005886">
    <property type="term" value="C:plasma membrane"/>
    <property type="evidence" value="ECO:0007669"/>
    <property type="project" value="UniProtKB-SubCell"/>
</dbReference>
<proteinExistence type="predicted"/>
<keyword evidence="3 6" id="KW-0812">Transmembrane</keyword>
<feature type="transmembrane region" description="Helical" evidence="6">
    <location>
        <begin position="27"/>
        <end position="47"/>
    </location>
</feature>
<comment type="subcellular location">
    <subcellularLocation>
        <location evidence="1">Cell membrane</location>
        <topology evidence="1">Multi-pass membrane protein</topology>
    </subcellularLocation>
</comment>
<dbReference type="Proteomes" id="UP000000719">
    <property type="component" value="Chromosome"/>
</dbReference>
<evidence type="ECO:0000313" key="9">
    <source>
        <dbReference type="Proteomes" id="UP000000719"/>
    </source>
</evidence>
<keyword evidence="4 6" id="KW-1133">Transmembrane helix</keyword>
<reference evidence="8 9" key="1">
    <citation type="journal article" date="2009" name="PLoS ONE">
        <title>Genome analysis of the anaerobic thermohalophilic bacterium Halothermothrix orenii.</title>
        <authorList>
            <person name="Mavromatis K."/>
            <person name="Ivanova N."/>
            <person name="Anderson I."/>
            <person name="Lykidis A."/>
            <person name="Hooper S.D."/>
            <person name="Sun H."/>
            <person name="Kunin V."/>
            <person name="Lapidus A."/>
            <person name="Hugenholtz P."/>
            <person name="Patel B."/>
            <person name="Kyrpides N.C."/>
        </authorList>
    </citation>
    <scope>NUCLEOTIDE SEQUENCE [LARGE SCALE GENOMIC DNA]</scope>
    <source>
        <strain evidence="9">H 168 / OCM 544 / DSM 9562</strain>
    </source>
</reference>
<dbReference type="EMBL" id="CP001098">
    <property type="protein sequence ID" value="ACL69959.1"/>
    <property type="molecule type" value="Genomic_DNA"/>
</dbReference>
<evidence type="ECO:0000259" key="7">
    <source>
        <dbReference type="Pfam" id="PF13244"/>
    </source>
</evidence>
<dbReference type="STRING" id="373903.Hore_12090"/>
<evidence type="ECO:0000256" key="3">
    <source>
        <dbReference type="ARBA" id="ARBA00022692"/>
    </source>
</evidence>
<feature type="transmembrane region" description="Helical" evidence="6">
    <location>
        <begin position="54"/>
        <end position="75"/>
    </location>
</feature>
<name>B8CXE0_HALOH</name>
<feature type="domain" description="MrpA C-terminal/MbhD" evidence="7">
    <location>
        <begin position="11"/>
        <end position="77"/>
    </location>
</feature>
<keyword evidence="9" id="KW-1185">Reference proteome</keyword>
<evidence type="ECO:0000256" key="4">
    <source>
        <dbReference type="ARBA" id="ARBA00022989"/>
    </source>
</evidence>
<keyword evidence="5 6" id="KW-0472">Membrane</keyword>
<dbReference type="AlphaFoldDB" id="B8CXE0"/>
<gene>
    <name evidence="8" type="ordered locus">Hore_12090</name>
</gene>
<evidence type="ECO:0000313" key="8">
    <source>
        <dbReference type="EMBL" id="ACL69959.1"/>
    </source>
</evidence>